<dbReference type="SMART" id="SM00102">
    <property type="entry name" value="ADF"/>
    <property type="match status" value="1"/>
</dbReference>
<organism evidence="2 3">
    <name type="scientific">Chrysophaeum taylorii</name>
    <dbReference type="NCBI Taxonomy" id="2483200"/>
    <lineage>
        <taxon>Eukaryota</taxon>
        <taxon>Sar</taxon>
        <taxon>Stramenopiles</taxon>
        <taxon>Ochrophyta</taxon>
        <taxon>Pelagophyceae</taxon>
        <taxon>Pelagomonadales</taxon>
        <taxon>Pelagomonadaceae</taxon>
        <taxon>Chrysophaeum</taxon>
    </lineage>
</organism>
<dbReference type="InterPro" id="IPR002108">
    <property type="entry name" value="ADF-H"/>
</dbReference>
<dbReference type="EMBL" id="JAQMWT010000587">
    <property type="protein sequence ID" value="KAJ8599130.1"/>
    <property type="molecule type" value="Genomic_DNA"/>
</dbReference>
<reference evidence="2" key="1">
    <citation type="submission" date="2023-01" db="EMBL/GenBank/DDBJ databases">
        <title>Metagenome sequencing of chrysophaentin producing Chrysophaeum taylorii.</title>
        <authorList>
            <person name="Davison J."/>
            <person name="Bewley C."/>
        </authorList>
    </citation>
    <scope>NUCLEOTIDE SEQUENCE</scope>
    <source>
        <strain evidence="2">NIES-1699</strain>
    </source>
</reference>
<dbReference type="Proteomes" id="UP001230188">
    <property type="component" value="Unassembled WGS sequence"/>
</dbReference>
<protein>
    <recommendedName>
        <fullName evidence="1">ADF-H domain-containing protein</fullName>
    </recommendedName>
</protein>
<evidence type="ECO:0000313" key="3">
    <source>
        <dbReference type="Proteomes" id="UP001230188"/>
    </source>
</evidence>
<evidence type="ECO:0000313" key="2">
    <source>
        <dbReference type="EMBL" id="KAJ8599130.1"/>
    </source>
</evidence>
<dbReference type="Pfam" id="PF00241">
    <property type="entry name" value="Cofilin_ADF"/>
    <property type="match status" value="1"/>
</dbReference>
<dbReference type="GO" id="GO:0030864">
    <property type="term" value="C:cortical actin cytoskeleton"/>
    <property type="evidence" value="ECO:0007669"/>
    <property type="project" value="TreeGrafter"/>
</dbReference>
<dbReference type="PROSITE" id="PS51263">
    <property type="entry name" value="ADF_H"/>
    <property type="match status" value="1"/>
</dbReference>
<dbReference type="SUPFAM" id="SSF55753">
    <property type="entry name" value="Actin depolymerizing proteins"/>
    <property type="match status" value="1"/>
</dbReference>
<comment type="caution">
    <text evidence="2">The sequence shown here is derived from an EMBL/GenBank/DDBJ whole genome shotgun (WGS) entry which is preliminary data.</text>
</comment>
<dbReference type="Gene3D" id="3.40.20.10">
    <property type="entry name" value="Severin"/>
    <property type="match status" value="1"/>
</dbReference>
<name>A0AAD7XK49_9STRA</name>
<dbReference type="InterPro" id="IPR029006">
    <property type="entry name" value="ADF-H/Gelsolin-like_dom_sf"/>
</dbReference>
<dbReference type="AlphaFoldDB" id="A0AAD7XK49"/>
<dbReference type="GO" id="GO:0051015">
    <property type="term" value="F:actin filament binding"/>
    <property type="evidence" value="ECO:0007669"/>
    <property type="project" value="TreeGrafter"/>
</dbReference>
<dbReference type="GO" id="GO:0030427">
    <property type="term" value="C:site of polarized growth"/>
    <property type="evidence" value="ECO:0007669"/>
    <property type="project" value="TreeGrafter"/>
</dbReference>
<dbReference type="PANTHER" id="PTHR10829:SF25">
    <property type="entry name" value="DREBRIN-LIKE PROTEIN"/>
    <property type="match status" value="1"/>
</dbReference>
<evidence type="ECO:0000259" key="1">
    <source>
        <dbReference type="PROSITE" id="PS51263"/>
    </source>
</evidence>
<gene>
    <name evidence="2" type="ORF">CTAYLR_006360</name>
</gene>
<feature type="domain" description="ADF-H" evidence="1">
    <location>
        <begin position="61"/>
        <end position="199"/>
    </location>
</feature>
<dbReference type="GO" id="GO:0030833">
    <property type="term" value="P:regulation of actin filament polymerization"/>
    <property type="evidence" value="ECO:0007669"/>
    <property type="project" value="TreeGrafter"/>
</dbReference>
<proteinExistence type="predicted"/>
<dbReference type="GO" id="GO:0005884">
    <property type="term" value="C:actin filament"/>
    <property type="evidence" value="ECO:0007669"/>
    <property type="project" value="TreeGrafter"/>
</dbReference>
<dbReference type="PANTHER" id="PTHR10829">
    <property type="entry name" value="CORTACTIN AND DREBRIN"/>
    <property type="match status" value="1"/>
</dbReference>
<accession>A0AAD7XK49</accession>
<sequence>MSEMMAKAAGSRAAAEQKSLKLGIVENTAAYGAGAGGGFGLNAPGAGPKVKHFSGGGNNNGKKILAVPPEIFDAWNKVLADDKEETFVVATYAANGKSLEMKSVGTGGLAAFKAELPADAVAWGGFRCLGVDDRGNIVCKRPKFVFVQHSPSGASAMKKARMPTHKGAVKEAIHSAHLDVTVEDLDTDLVERELVKRLQAATGAHKPNGYEFEKDVFVPDDFYGLGIGSNCKAETMASG</sequence>
<keyword evidence="3" id="KW-1185">Reference proteome</keyword>